<dbReference type="Proteomes" id="UP000075243">
    <property type="component" value="Chromosome 8"/>
</dbReference>
<accession>A0A151T4C1</accession>
<evidence type="ECO:0000259" key="1">
    <source>
        <dbReference type="Pfam" id="PF13960"/>
    </source>
</evidence>
<sequence length="54" mass="6201">MDTLIHDSFAIFLYTPKSFVCNRAHPEGFIAKGYLAHECLTFCSRYLSGVEPRF</sequence>
<gene>
    <name evidence="2" type="ORF">KK1_016417</name>
</gene>
<evidence type="ECO:0000313" key="3">
    <source>
        <dbReference type="Proteomes" id="UP000075243"/>
    </source>
</evidence>
<dbReference type="PANTHER" id="PTHR48451:SF1">
    <property type="entry name" value="DUF4218 DOMAIN-CONTAINING PROTEIN"/>
    <property type="match status" value="1"/>
</dbReference>
<proteinExistence type="predicted"/>
<organism evidence="2 3">
    <name type="scientific">Cajanus cajan</name>
    <name type="common">Pigeon pea</name>
    <name type="synonym">Cajanus indicus</name>
    <dbReference type="NCBI Taxonomy" id="3821"/>
    <lineage>
        <taxon>Eukaryota</taxon>
        <taxon>Viridiplantae</taxon>
        <taxon>Streptophyta</taxon>
        <taxon>Embryophyta</taxon>
        <taxon>Tracheophyta</taxon>
        <taxon>Spermatophyta</taxon>
        <taxon>Magnoliopsida</taxon>
        <taxon>eudicotyledons</taxon>
        <taxon>Gunneridae</taxon>
        <taxon>Pentapetalae</taxon>
        <taxon>rosids</taxon>
        <taxon>fabids</taxon>
        <taxon>Fabales</taxon>
        <taxon>Fabaceae</taxon>
        <taxon>Papilionoideae</taxon>
        <taxon>50 kb inversion clade</taxon>
        <taxon>NPAAA clade</taxon>
        <taxon>indigoferoid/millettioid clade</taxon>
        <taxon>Phaseoleae</taxon>
        <taxon>Cajanus</taxon>
    </lineage>
</organism>
<dbReference type="Gramene" id="C.cajan_15950.t">
    <property type="protein sequence ID" value="C.cajan_15950.t"/>
    <property type="gene ID" value="C.cajan_15950"/>
</dbReference>
<feature type="domain" description="DUF4218" evidence="1">
    <location>
        <begin position="12"/>
        <end position="54"/>
    </location>
</feature>
<dbReference type="Pfam" id="PF13960">
    <property type="entry name" value="DUF4218"/>
    <property type="match status" value="1"/>
</dbReference>
<dbReference type="AlphaFoldDB" id="A0A151T4C1"/>
<dbReference type="EMBL" id="CM003610">
    <property type="protein sequence ID" value="KYP61903.1"/>
    <property type="molecule type" value="Genomic_DNA"/>
</dbReference>
<name>A0A151T4C1_CAJCA</name>
<reference evidence="2 3" key="1">
    <citation type="journal article" date="2012" name="Nat. Biotechnol.">
        <title>Draft genome sequence of pigeonpea (Cajanus cajan), an orphan legume crop of resource-poor farmers.</title>
        <authorList>
            <person name="Varshney R.K."/>
            <person name="Chen W."/>
            <person name="Li Y."/>
            <person name="Bharti A.K."/>
            <person name="Saxena R.K."/>
            <person name="Schlueter J.A."/>
            <person name="Donoghue M.T."/>
            <person name="Azam S."/>
            <person name="Fan G."/>
            <person name="Whaley A.M."/>
            <person name="Farmer A.D."/>
            <person name="Sheridan J."/>
            <person name="Iwata A."/>
            <person name="Tuteja R."/>
            <person name="Penmetsa R.V."/>
            <person name="Wu W."/>
            <person name="Upadhyaya H.D."/>
            <person name="Yang S.P."/>
            <person name="Shah T."/>
            <person name="Saxena K.B."/>
            <person name="Michael T."/>
            <person name="McCombie W.R."/>
            <person name="Yang B."/>
            <person name="Zhang G."/>
            <person name="Yang H."/>
            <person name="Wang J."/>
            <person name="Spillane C."/>
            <person name="Cook D.R."/>
            <person name="May G.D."/>
            <person name="Xu X."/>
            <person name="Jackson S.A."/>
        </authorList>
    </citation>
    <scope>NUCLEOTIDE SEQUENCE [LARGE SCALE GENOMIC DNA]</scope>
    <source>
        <strain evidence="3">cv. Asha</strain>
    </source>
</reference>
<keyword evidence="3" id="KW-1185">Reference proteome</keyword>
<dbReference type="InterPro" id="IPR025452">
    <property type="entry name" value="DUF4218"/>
</dbReference>
<dbReference type="PANTHER" id="PTHR48451">
    <property type="entry name" value="DUF4218 DOMAIN-CONTAINING PROTEIN"/>
    <property type="match status" value="1"/>
</dbReference>
<protein>
    <recommendedName>
        <fullName evidence="1">DUF4218 domain-containing protein</fullName>
    </recommendedName>
</protein>
<evidence type="ECO:0000313" key="2">
    <source>
        <dbReference type="EMBL" id="KYP61903.1"/>
    </source>
</evidence>